<dbReference type="Gene3D" id="3.30.450.20">
    <property type="entry name" value="PAS domain"/>
    <property type="match status" value="2"/>
</dbReference>
<feature type="domain" description="PAC" evidence="2">
    <location>
        <begin position="89"/>
        <end position="141"/>
    </location>
</feature>
<dbReference type="Pfam" id="PF13426">
    <property type="entry name" value="PAS_9"/>
    <property type="match status" value="1"/>
</dbReference>
<dbReference type="CDD" id="cd01949">
    <property type="entry name" value="GGDEF"/>
    <property type="match status" value="1"/>
</dbReference>
<dbReference type="InterPro" id="IPR000160">
    <property type="entry name" value="GGDEF_dom"/>
</dbReference>
<dbReference type="EMBL" id="JAVDXW010000001">
    <property type="protein sequence ID" value="MDR7302075.1"/>
    <property type="molecule type" value="Genomic_DNA"/>
</dbReference>
<name>A0AAE3ZDZ1_9ACTN</name>
<dbReference type="Pfam" id="PF00563">
    <property type="entry name" value="EAL"/>
    <property type="match status" value="1"/>
</dbReference>
<dbReference type="SUPFAM" id="SSF55073">
    <property type="entry name" value="Nucleotide cyclase"/>
    <property type="match status" value="1"/>
</dbReference>
<dbReference type="SMART" id="SM00052">
    <property type="entry name" value="EAL"/>
    <property type="match status" value="1"/>
</dbReference>
<feature type="domain" description="EAL" evidence="3">
    <location>
        <begin position="432"/>
        <end position="685"/>
    </location>
</feature>
<dbReference type="InterPro" id="IPR013767">
    <property type="entry name" value="PAS_fold"/>
</dbReference>
<dbReference type="InterPro" id="IPR000014">
    <property type="entry name" value="PAS"/>
</dbReference>
<evidence type="ECO:0000259" key="3">
    <source>
        <dbReference type="PROSITE" id="PS50883"/>
    </source>
</evidence>
<dbReference type="GO" id="GO:0006355">
    <property type="term" value="P:regulation of DNA-templated transcription"/>
    <property type="evidence" value="ECO:0007669"/>
    <property type="project" value="InterPro"/>
</dbReference>
<dbReference type="Pfam" id="PF00989">
    <property type="entry name" value="PAS"/>
    <property type="match status" value="1"/>
</dbReference>
<evidence type="ECO:0000259" key="2">
    <source>
        <dbReference type="PROSITE" id="PS50113"/>
    </source>
</evidence>
<feature type="domain" description="GGDEF" evidence="4">
    <location>
        <begin position="291"/>
        <end position="423"/>
    </location>
</feature>
<dbReference type="InterPro" id="IPR029787">
    <property type="entry name" value="Nucleotide_cyclase"/>
</dbReference>
<dbReference type="InterPro" id="IPR035919">
    <property type="entry name" value="EAL_sf"/>
</dbReference>
<protein>
    <submittedName>
        <fullName evidence="5">Diguanylate cyclase (GGDEF)-like protein/PAS domain S-box-containing protein</fullName>
    </submittedName>
</protein>
<dbReference type="PROSITE" id="PS50887">
    <property type="entry name" value="GGDEF"/>
    <property type="match status" value="1"/>
</dbReference>
<dbReference type="InterPro" id="IPR043128">
    <property type="entry name" value="Rev_trsase/Diguanyl_cyclase"/>
</dbReference>
<dbReference type="PROSITE" id="PS50883">
    <property type="entry name" value="EAL"/>
    <property type="match status" value="1"/>
</dbReference>
<evidence type="ECO:0000313" key="5">
    <source>
        <dbReference type="EMBL" id="MDR7302075.1"/>
    </source>
</evidence>
<dbReference type="PANTHER" id="PTHR44757:SF2">
    <property type="entry name" value="BIOFILM ARCHITECTURE MAINTENANCE PROTEIN MBAA"/>
    <property type="match status" value="1"/>
</dbReference>
<dbReference type="PROSITE" id="PS50112">
    <property type="entry name" value="PAS"/>
    <property type="match status" value="2"/>
</dbReference>
<dbReference type="Proteomes" id="UP001180845">
    <property type="component" value="Unassembled WGS sequence"/>
</dbReference>
<dbReference type="InterPro" id="IPR000700">
    <property type="entry name" value="PAS-assoc_C"/>
</dbReference>
<dbReference type="InterPro" id="IPR001633">
    <property type="entry name" value="EAL_dom"/>
</dbReference>
<evidence type="ECO:0000313" key="6">
    <source>
        <dbReference type="Proteomes" id="UP001180845"/>
    </source>
</evidence>
<feature type="domain" description="PAS" evidence="1">
    <location>
        <begin position="139"/>
        <end position="196"/>
    </location>
</feature>
<dbReference type="InterPro" id="IPR035965">
    <property type="entry name" value="PAS-like_dom_sf"/>
</dbReference>
<dbReference type="RefSeq" id="WP_310273286.1">
    <property type="nucleotide sequence ID" value="NZ_JAVDXW010000001.1"/>
</dbReference>
<comment type="caution">
    <text evidence="5">The sequence shown here is derived from an EMBL/GenBank/DDBJ whole genome shotgun (WGS) entry which is preliminary data.</text>
</comment>
<dbReference type="Gene3D" id="3.30.70.270">
    <property type="match status" value="1"/>
</dbReference>
<dbReference type="SUPFAM" id="SSF141868">
    <property type="entry name" value="EAL domain-like"/>
    <property type="match status" value="1"/>
</dbReference>
<dbReference type="PROSITE" id="PS50113">
    <property type="entry name" value="PAC"/>
    <property type="match status" value="1"/>
</dbReference>
<evidence type="ECO:0000259" key="1">
    <source>
        <dbReference type="PROSITE" id="PS50112"/>
    </source>
</evidence>
<dbReference type="SMART" id="SM00267">
    <property type="entry name" value="GGDEF"/>
    <property type="match status" value="1"/>
</dbReference>
<organism evidence="5 6">
    <name type="scientific">Haloactinomyces albus</name>
    <dbReference type="NCBI Taxonomy" id="1352928"/>
    <lineage>
        <taxon>Bacteria</taxon>
        <taxon>Bacillati</taxon>
        <taxon>Actinomycetota</taxon>
        <taxon>Actinomycetes</taxon>
        <taxon>Actinopolysporales</taxon>
        <taxon>Actinopolysporaceae</taxon>
        <taxon>Haloactinomyces</taxon>
    </lineage>
</organism>
<gene>
    <name evidence="5" type="ORF">JOF55_002256</name>
</gene>
<keyword evidence="6" id="KW-1185">Reference proteome</keyword>
<feature type="domain" description="PAS" evidence="1">
    <location>
        <begin position="30"/>
        <end position="60"/>
    </location>
</feature>
<proteinExistence type="predicted"/>
<dbReference type="NCBIfam" id="TIGR00229">
    <property type="entry name" value="sensory_box"/>
    <property type="match status" value="2"/>
</dbReference>
<sequence length="692" mass="75529">MTGEGAAGGERAGPEDPLVPLAAALREYAVFTLDPEGTVTSWNPGAERIKGYRAEEIIGRHFSVFCTPEQIAAGRPARTLAKAAEVGSHVDEDWRVRKDGTRFWAHVVVTALWTSSGTLRGFAKFTRDDTEYRARLERLSRRFTDLFELAPVGIALFDPSGRVVEANPALCELLGYSQHEMCGKIDTELIHPDDQDGLLIPRTSESGTSGAGRDVSQRMLSRSDGRAVHCEPHITRSVRETGSDFWLVVFQDVTERYRQAEALRYRATHDELTGLLNRTAVDELFNGIDLERAAVLYCDIDNFQRINDSLGHEAGDELIVNLARRLKAGLPDWWSIARPPGDEYLIICPDVSAAGGIDAVVSTVSDLLYTTVSLRGQLIRVSASIGVAVAGTSDGGHEDLVRFAGAAVLEAKRGPERISLAGPGLITSVDRQLQMEEQLRTAIESDELALHYQPVVISDGAIVGAEALVRWPHPQHGLLTPDVFLPIAERGDLLRDLDCWVLHTALSEAACWPTPSGQPLNIGVNLAGLVPGYPNFAESVTSLVADSGIGWHRVVLELVETSLIDLPPLCRIAMSDLVDRGLRFAVDDFGVGYSSLVRLKELPIRVIKIDRRFVSGIESTPSSLAMVRAINDMAHAMGYGCIAEGVETVTQLDLLREVGVERYQGWLFSRAVPAPDFRALLESGPLQPVEPD</sequence>
<dbReference type="AlphaFoldDB" id="A0AAE3ZDZ1"/>
<dbReference type="CDD" id="cd01948">
    <property type="entry name" value="EAL"/>
    <property type="match status" value="1"/>
</dbReference>
<dbReference type="InterPro" id="IPR052155">
    <property type="entry name" value="Biofilm_reg_signaling"/>
</dbReference>
<accession>A0AAE3ZDZ1</accession>
<dbReference type="SUPFAM" id="SSF55785">
    <property type="entry name" value="PYP-like sensor domain (PAS domain)"/>
    <property type="match status" value="2"/>
</dbReference>
<evidence type="ECO:0000259" key="4">
    <source>
        <dbReference type="PROSITE" id="PS50887"/>
    </source>
</evidence>
<dbReference type="Gene3D" id="3.20.20.450">
    <property type="entry name" value="EAL domain"/>
    <property type="match status" value="1"/>
</dbReference>
<dbReference type="NCBIfam" id="TIGR00254">
    <property type="entry name" value="GGDEF"/>
    <property type="match status" value="1"/>
</dbReference>
<dbReference type="Pfam" id="PF00990">
    <property type="entry name" value="GGDEF"/>
    <property type="match status" value="1"/>
</dbReference>
<dbReference type="CDD" id="cd00130">
    <property type="entry name" value="PAS"/>
    <property type="match status" value="2"/>
</dbReference>
<dbReference type="PANTHER" id="PTHR44757">
    <property type="entry name" value="DIGUANYLATE CYCLASE DGCP"/>
    <property type="match status" value="1"/>
</dbReference>
<dbReference type="SMART" id="SM00091">
    <property type="entry name" value="PAS"/>
    <property type="match status" value="2"/>
</dbReference>
<reference evidence="5" key="1">
    <citation type="submission" date="2023-07" db="EMBL/GenBank/DDBJ databases">
        <title>Sequencing the genomes of 1000 actinobacteria strains.</title>
        <authorList>
            <person name="Klenk H.-P."/>
        </authorList>
    </citation>
    <scope>NUCLEOTIDE SEQUENCE</scope>
    <source>
        <strain evidence="5">DSM 45977</strain>
    </source>
</reference>